<keyword evidence="2" id="KW-0812">Transmembrane</keyword>
<feature type="transmembrane region" description="Helical" evidence="2">
    <location>
        <begin position="258"/>
        <end position="278"/>
    </location>
</feature>
<name>A0ABR5SCN6_9BACT</name>
<sequence>MKCPACAKPVVSPKACSYCGYIYTGDEAVKLDFYFDIKGNLQNLIDANNQIGQSIERLGKKLNKFADVIDHDLAHDYRPQVPKPTPAITPDAHTEQPPKPDPKHDQISTLRPKMPEMEVRLGQKWLLIVGIMAIVFGVAYFLKYSFERGWIGPEGRVAVSYTAGIAMMAFGDIFRKKGYKVFGLYLFGGGIAVSYFAAFAAFQLYHLFSAPVSFAVMVMITILASSMSIVYDTKWLSVLALVGGFLTPFLLHRGSGDHVALFSYITLLNLGLLSVAFYKRWHLLNVLGFIFTYLAFSIWFIFGFNMEKFWPGLIFINIFFLIYSLIPFVYGLFHAETGKLKGFALTAPNALIAFAYSYHMIHRYGAAELTSIVTLLYSVVFLWMASYLYKKGKAGESAFVLLIAEAALFLSITVPILFSRHWITIFWAVQGLAYLWISVKLARKSLLYGAFAVLGLSLFKFLFYDYHRVFKVELDTFFILNGFTWMLAQRWITSVFLLAAVYVFASILRKNASAPPVNSLHRLVRSAVYVIFGCLLFIVLNVETGAFFYTYLRAAQFAALSVLYAVFSVSLMCVGFIKNSRPVRNTAFVLFGITVVKVFAFDMSNVSTPYRIFSSIVLGLILVGTSFAYHKYKDRIFAAIVTKDDAGTLSTQGDAEKTPDGGVPR</sequence>
<feature type="transmembrane region" description="Helical" evidence="2">
    <location>
        <begin position="314"/>
        <end position="333"/>
    </location>
</feature>
<dbReference type="RefSeq" id="WP_236861743.1">
    <property type="nucleotide sequence ID" value="NZ_LNQR01000100.1"/>
</dbReference>
<dbReference type="PANTHER" id="PTHR38434:SF1">
    <property type="entry name" value="BLL2549 PROTEIN"/>
    <property type="match status" value="1"/>
</dbReference>
<feature type="transmembrane region" description="Helical" evidence="2">
    <location>
        <begin position="235"/>
        <end position="252"/>
    </location>
</feature>
<feature type="transmembrane region" description="Helical" evidence="2">
    <location>
        <begin position="586"/>
        <end position="604"/>
    </location>
</feature>
<feature type="transmembrane region" description="Helical" evidence="2">
    <location>
        <begin position="204"/>
        <end position="223"/>
    </location>
</feature>
<evidence type="ECO:0000256" key="2">
    <source>
        <dbReference type="SAM" id="Phobius"/>
    </source>
</evidence>
<organism evidence="3 4">
    <name type="scientific">Candidatus Magnetominusculus xianensis</name>
    <dbReference type="NCBI Taxonomy" id="1748249"/>
    <lineage>
        <taxon>Bacteria</taxon>
        <taxon>Pseudomonadati</taxon>
        <taxon>Nitrospirota</taxon>
        <taxon>Nitrospiria</taxon>
        <taxon>Nitrospirales</taxon>
        <taxon>Nitrospiraceae</taxon>
        <taxon>Candidatus Magnetominusculus</taxon>
    </lineage>
</organism>
<comment type="caution">
    <text evidence="3">The sequence shown here is derived from an EMBL/GenBank/DDBJ whole genome shotgun (WGS) entry which is preliminary data.</text>
</comment>
<keyword evidence="2" id="KW-1133">Transmembrane helix</keyword>
<keyword evidence="2" id="KW-0472">Membrane</keyword>
<dbReference type="Pfam" id="PF10101">
    <property type="entry name" value="DUF2339"/>
    <property type="match status" value="2"/>
</dbReference>
<evidence type="ECO:0000256" key="1">
    <source>
        <dbReference type="SAM" id="MobiDB-lite"/>
    </source>
</evidence>
<evidence type="ECO:0000313" key="4">
    <source>
        <dbReference type="Proteomes" id="UP000060487"/>
    </source>
</evidence>
<dbReference type="PANTHER" id="PTHR38434">
    <property type="entry name" value="BLL2549 PROTEIN"/>
    <property type="match status" value="1"/>
</dbReference>
<protein>
    <submittedName>
        <fullName evidence="3">Membrane protein</fullName>
    </submittedName>
</protein>
<proteinExistence type="predicted"/>
<gene>
    <name evidence="3" type="ORF">ASN18_2589</name>
</gene>
<feature type="transmembrane region" description="Helical" evidence="2">
    <location>
        <begin position="422"/>
        <end position="439"/>
    </location>
</feature>
<accession>A0ABR5SCN6</accession>
<feature type="transmembrane region" description="Helical" evidence="2">
    <location>
        <begin position="557"/>
        <end position="577"/>
    </location>
</feature>
<feature type="transmembrane region" description="Helical" evidence="2">
    <location>
        <begin position="283"/>
        <end position="302"/>
    </location>
</feature>
<feature type="compositionally biased region" description="Basic and acidic residues" evidence="1">
    <location>
        <begin position="92"/>
        <end position="106"/>
    </location>
</feature>
<reference evidence="3 4" key="1">
    <citation type="submission" date="2015-11" db="EMBL/GenBank/DDBJ databases">
        <authorList>
            <person name="Lin W."/>
        </authorList>
    </citation>
    <scope>NUCLEOTIDE SEQUENCE [LARGE SCALE GENOMIC DNA]</scope>
    <source>
        <strain evidence="3 4">HCH-1</strain>
    </source>
</reference>
<evidence type="ECO:0000313" key="3">
    <source>
        <dbReference type="EMBL" id="KWT81165.1"/>
    </source>
</evidence>
<dbReference type="EMBL" id="LNQR01000100">
    <property type="protein sequence ID" value="KWT81165.1"/>
    <property type="molecule type" value="Genomic_DNA"/>
</dbReference>
<feature type="transmembrane region" description="Helical" evidence="2">
    <location>
        <begin position="181"/>
        <end position="198"/>
    </location>
</feature>
<feature type="transmembrane region" description="Helical" evidence="2">
    <location>
        <begin position="158"/>
        <end position="174"/>
    </location>
</feature>
<feature type="transmembrane region" description="Helical" evidence="2">
    <location>
        <begin position="483"/>
        <end position="505"/>
    </location>
</feature>
<feature type="transmembrane region" description="Helical" evidence="2">
    <location>
        <begin position="610"/>
        <end position="629"/>
    </location>
</feature>
<feature type="transmembrane region" description="Helical" evidence="2">
    <location>
        <begin position="364"/>
        <end position="385"/>
    </location>
</feature>
<feature type="transmembrane region" description="Helical" evidence="2">
    <location>
        <begin position="446"/>
        <end position="463"/>
    </location>
</feature>
<dbReference type="InterPro" id="IPR019286">
    <property type="entry name" value="DUF2339_TM"/>
</dbReference>
<feature type="region of interest" description="Disordered" evidence="1">
    <location>
        <begin position="76"/>
        <end position="109"/>
    </location>
</feature>
<feature type="transmembrane region" description="Helical" evidence="2">
    <location>
        <begin position="340"/>
        <end position="358"/>
    </location>
</feature>
<dbReference type="Proteomes" id="UP000060487">
    <property type="component" value="Unassembled WGS sequence"/>
</dbReference>
<feature type="transmembrane region" description="Helical" evidence="2">
    <location>
        <begin position="125"/>
        <end position="146"/>
    </location>
</feature>
<keyword evidence="4" id="KW-1185">Reference proteome</keyword>
<feature type="transmembrane region" description="Helical" evidence="2">
    <location>
        <begin position="526"/>
        <end position="551"/>
    </location>
</feature>
<feature type="transmembrane region" description="Helical" evidence="2">
    <location>
        <begin position="397"/>
        <end position="416"/>
    </location>
</feature>